<dbReference type="Pfam" id="PF03983">
    <property type="entry name" value="SHD1"/>
    <property type="match status" value="1"/>
</dbReference>
<feature type="compositionally biased region" description="Pro residues" evidence="12">
    <location>
        <begin position="280"/>
        <end position="291"/>
    </location>
</feature>
<dbReference type="InterPro" id="IPR013761">
    <property type="entry name" value="SAM/pointed_sf"/>
</dbReference>
<feature type="compositionally biased region" description="Basic and acidic residues" evidence="12">
    <location>
        <begin position="438"/>
        <end position="465"/>
    </location>
</feature>
<proteinExistence type="inferred from homology"/>
<keyword evidence="8" id="KW-0967">Endosome</keyword>
<evidence type="ECO:0000256" key="4">
    <source>
        <dbReference type="ARBA" id="ARBA00007948"/>
    </source>
</evidence>
<dbReference type="PANTHER" id="PTHR15735:SF21">
    <property type="entry name" value="PROTEIN NERVOUS WRECK"/>
    <property type="match status" value="1"/>
</dbReference>
<gene>
    <name evidence="14" type="ORF">EW146_g7320</name>
</gene>
<feature type="region of interest" description="Disordered" evidence="12">
    <location>
        <begin position="267"/>
        <end position="343"/>
    </location>
</feature>
<dbReference type="EMBL" id="SGPL01000411">
    <property type="protein sequence ID" value="THH12846.1"/>
    <property type="molecule type" value="Genomic_DNA"/>
</dbReference>
<feature type="region of interest" description="Disordered" evidence="12">
    <location>
        <begin position="733"/>
        <end position="803"/>
    </location>
</feature>
<keyword evidence="10" id="KW-0963">Cytoplasm</keyword>
<feature type="compositionally biased region" description="Acidic residues" evidence="12">
    <location>
        <begin position="428"/>
        <end position="437"/>
    </location>
</feature>
<evidence type="ECO:0000256" key="9">
    <source>
        <dbReference type="ARBA" id="ARBA00023203"/>
    </source>
</evidence>
<dbReference type="Proteomes" id="UP000310158">
    <property type="component" value="Unassembled WGS sequence"/>
</dbReference>
<dbReference type="PRINTS" id="PR00452">
    <property type="entry name" value="SH3DOMAIN"/>
</dbReference>
<feature type="region of interest" description="Disordered" evidence="12">
    <location>
        <begin position="817"/>
        <end position="838"/>
    </location>
</feature>
<sequence length="838" mass="90627">MSAEREEYLAVLKASYDYTPQSDDEIQVKEDQILLLIEKTDEDWWKVKIKGDSPDDEGPAGLVPAAYIEQAEPTATVKVQYDYDAASQGELSVKEDQILLAFGNEEEGWLLVQTQERDKAGYVPGNYVEESTGDDEPAAPVPAQIIIPDSPPRRARPVSTYTDPADLVAATASRAKADGIQTWAIAEVDKKGKKKKGTLGIGNGAIFFASEADKTPVQKWQTAHITSAKIDKTKHVLIDIGGASPISLHFNVGSKDTAEAITTKLESSRAIASGSSSTPAPEPGPSPPADPMPETRSLPPPIRTDGSVSPGKKGASVHFSELSPAIIPPRDADESDEDEPAAEEAVKTGVAVLEAEGEEAVALYDFQAQGDDELTVLEGEQLWIIERDGDEWWKCRNIKGDEGVVPASYIEPSDTGTPAPPRAVAAAVEEDEEDDTEAREAEARAEAERVEKEKERKRQEQEQRAKAVAAAAEVERKRKEREVREAEQKARDRAVAAVAAEVDTRRSESPRPTSSSKSKGSLDGSSRSSMDKRGPPPAEKTRVWHDRSGQFRVEAAFLGFANGKIRLHKVNGVVIEVPSEKMSVEDMNFVTKLMSRKQSSGSPVPRSSADDDDEPLAARRTSLRTDPRKQPNRVAPKKGPTVDWFEFFLNAGCDIDDCTRYASAFERDKIDEAILADITEGTMRSLGLREGDIIRVRKAIEQRAPKPASKSTADENQVQRDEELAGQLLSEETKQHPVASPPNLFAGPGGALKTARRGRPQPSKSLPPTSVDINAISTASDQIQRSVTPQAASPNGIASPVQAPARTASALAVSSGFDDDAWTNRPSSTKPIAPTPPV</sequence>
<keyword evidence="6 11" id="KW-0728">SH3 domain</keyword>
<dbReference type="Pfam" id="PF00018">
    <property type="entry name" value="SH3_1"/>
    <property type="match status" value="1"/>
</dbReference>
<dbReference type="PROSITE" id="PS50002">
    <property type="entry name" value="SH3"/>
    <property type="match status" value="3"/>
</dbReference>
<dbReference type="GO" id="GO:0005886">
    <property type="term" value="C:plasma membrane"/>
    <property type="evidence" value="ECO:0007669"/>
    <property type="project" value="UniProtKB-SubCell"/>
</dbReference>
<dbReference type="Gene3D" id="1.10.150.50">
    <property type="entry name" value="Transcription Factor, Ets-1"/>
    <property type="match status" value="1"/>
</dbReference>
<dbReference type="Pfam" id="PF24081">
    <property type="entry name" value="PH_SLA1"/>
    <property type="match status" value="1"/>
</dbReference>
<organism evidence="14 15">
    <name type="scientific">Bondarzewia mesenterica</name>
    <dbReference type="NCBI Taxonomy" id="1095465"/>
    <lineage>
        <taxon>Eukaryota</taxon>
        <taxon>Fungi</taxon>
        <taxon>Dikarya</taxon>
        <taxon>Basidiomycota</taxon>
        <taxon>Agaricomycotina</taxon>
        <taxon>Agaricomycetes</taxon>
        <taxon>Russulales</taxon>
        <taxon>Bondarzewiaceae</taxon>
        <taxon>Bondarzewia</taxon>
    </lineage>
</organism>
<keyword evidence="15" id="KW-1185">Reference proteome</keyword>
<dbReference type="CDD" id="cd11773">
    <property type="entry name" value="SH3_Sla1p_1"/>
    <property type="match status" value="1"/>
</dbReference>
<feature type="region of interest" description="Disordered" evidence="12">
    <location>
        <begin position="700"/>
        <end position="720"/>
    </location>
</feature>
<feature type="domain" description="SH3" evidence="13">
    <location>
        <begin position="72"/>
        <end position="133"/>
    </location>
</feature>
<keyword evidence="10" id="KW-0206">Cytoskeleton</keyword>
<dbReference type="OrthoDB" id="5971719at2759"/>
<dbReference type="Gene3D" id="2.30.30.700">
    <property type="entry name" value="SLA1 homology domain 1"/>
    <property type="match status" value="1"/>
</dbReference>
<dbReference type="GO" id="GO:0010008">
    <property type="term" value="C:endosome membrane"/>
    <property type="evidence" value="ECO:0007669"/>
    <property type="project" value="UniProtKB-SubCell"/>
</dbReference>
<dbReference type="SMART" id="SM00326">
    <property type="entry name" value="SH3"/>
    <property type="match status" value="3"/>
</dbReference>
<evidence type="ECO:0000313" key="14">
    <source>
        <dbReference type="EMBL" id="THH12846.1"/>
    </source>
</evidence>
<evidence type="ECO:0000256" key="1">
    <source>
        <dbReference type="ARBA" id="ARBA00004125"/>
    </source>
</evidence>
<evidence type="ECO:0000256" key="2">
    <source>
        <dbReference type="ARBA" id="ARBA00004134"/>
    </source>
</evidence>
<dbReference type="InterPro" id="IPR035800">
    <property type="entry name" value="Sla1_SH3_1"/>
</dbReference>
<evidence type="ECO:0000256" key="11">
    <source>
        <dbReference type="PROSITE-ProRule" id="PRU00192"/>
    </source>
</evidence>
<dbReference type="InterPro" id="IPR007131">
    <property type="entry name" value="SHD1"/>
</dbReference>
<comment type="caution">
    <text evidence="14">The sequence shown here is derived from an EMBL/GenBank/DDBJ whole genome shotgun (WGS) entry which is preliminary data.</text>
</comment>
<feature type="domain" description="SH3" evidence="13">
    <location>
        <begin position="355"/>
        <end position="415"/>
    </location>
</feature>
<feature type="non-terminal residue" evidence="14">
    <location>
        <position position="838"/>
    </location>
</feature>
<comment type="similarity">
    <text evidence="4">Belongs to the SLA1 family.</text>
</comment>
<evidence type="ECO:0000256" key="3">
    <source>
        <dbReference type="ARBA" id="ARBA00004413"/>
    </source>
</evidence>
<dbReference type="GO" id="GO:0042802">
    <property type="term" value="F:identical protein binding"/>
    <property type="evidence" value="ECO:0007669"/>
    <property type="project" value="InterPro"/>
</dbReference>
<evidence type="ECO:0000256" key="5">
    <source>
        <dbReference type="ARBA" id="ARBA00020357"/>
    </source>
</evidence>
<dbReference type="Gene3D" id="2.30.30.40">
    <property type="entry name" value="SH3 Domains"/>
    <property type="match status" value="3"/>
</dbReference>
<dbReference type="Pfam" id="PF14604">
    <property type="entry name" value="SH3_9"/>
    <property type="match status" value="2"/>
</dbReference>
<dbReference type="InterPro" id="IPR056996">
    <property type="entry name" value="PH_SLA1"/>
</dbReference>
<feature type="region of interest" description="Disordered" evidence="12">
    <location>
        <begin position="409"/>
        <end position="547"/>
    </location>
</feature>
<comment type="subcellular location">
    <subcellularLocation>
        <location evidence="3">Cell membrane</location>
        <topology evidence="3">Peripheral membrane protein</topology>
        <orientation evidence="3">Cytoplasmic side</orientation>
    </subcellularLocation>
    <subcellularLocation>
        <location evidence="2">Cytoplasm</location>
        <location evidence="2">Cytoskeleton</location>
        <location evidence="2">Actin patch</location>
    </subcellularLocation>
    <subcellularLocation>
        <location evidence="1">Endosome membrane</location>
        <topology evidence="1">Peripheral membrane protein</topology>
        <orientation evidence="1">Cytoplasmic side</orientation>
    </subcellularLocation>
</comment>
<name>A0A4S4LL41_9AGAM</name>
<keyword evidence="7" id="KW-0254">Endocytosis</keyword>
<dbReference type="AlphaFoldDB" id="A0A4S4LL41"/>
<protein>
    <recommendedName>
        <fullName evidence="5">Actin cytoskeleton-regulatory complex protein SLA1</fullName>
    </recommendedName>
</protein>
<dbReference type="GO" id="GO:0030674">
    <property type="term" value="F:protein-macromolecule adaptor activity"/>
    <property type="evidence" value="ECO:0007669"/>
    <property type="project" value="InterPro"/>
</dbReference>
<feature type="compositionally biased region" description="Basic and acidic residues" evidence="12">
    <location>
        <begin position="529"/>
        <end position="547"/>
    </location>
</feature>
<reference evidence="14 15" key="1">
    <citation type="submission" date="2019-02" db="EMBL/GenBank/DDBJ databases">
        <title>Genome sequencing of the rare red list fungi Bondarzewia mesenterica.</title>
        <authorList>
            <person name="Buettner E."/>
            <person name="Kellner H."/>
        </authorList>
    </citation>
    <scope>NUCLEOTIDE SEQUENCE [LARGE SCALE GENOMIC DNA]</scope>
    <source>
        <strain evidence="14 15">DSM 108281</strain>
    </source>
</reference>
<dbReference type="SUPFAM" id="SSF50044">
    <property type="entry name" value="SH3-domain"/>
    <property type="match status" value="3"/>
</dbReference>
<feature type="compositionally biased region" description="Polar residues" evidence="12">
    <location>
        <begin position="762"/>
        <end position="793"/>
    </location>
</feature>
<dbReference type="CDD" id="cd00174">
    <property type="entry name" value="SH3"/>
    <property type="match status" value="1"/>
</dbReference>
<evidence type="ECO:0000259" key="13">
    <source>
        <dbReference type="PROSITE" id="PS50002"/>
    </source>
</evidence>
<feature type="domain" description="SH3" evidence="13">
    <location>
        <begin position="7"/>
        <end position="69"/>
    </location>
</feature>
<feature type="compositionally biased region" description="Low complexity" evidence="12">
    <location>
        <begin position="268"/>
        <end position="279"/>
    </location>
</feature>
<dbReference type="GO" id="GO:0043130">
    <property type="term" value="F:ubiquitin binding"/>
    <property type="evidence" value="ECO:0007669"/>
    <property type="project" value="InterPro"/>
</dbReference>
<feature type="region of interest" description="Disordered" evidence="12">
    <location>
        <begin position="595"/>
        <end position="637"/>
    </location>
</feature>
<evidence type="ECO:0000256" key="7">
    <source>
        <dbReference type="ARBA" id="ARBA00022583"/>
    </source>
</evidence>
<accession>A0A4S4LL41</accession>
<dbReference type="GO" id="GO:0006897">
    <property type="term" value="P:endocytosis"/>
    <property type="evidence" value="ECO:0007669"/>
    <property type="project" value="UniProtKB-KW"/>
</dbReference>
<feature type="compositionally biased region" description="Low complexity" evidence="12">
    <location>
        <begin position="510"/>
        <end position="528"/>
    </location>
</feature>
<evidence type="ECO:0000256" key="10">
    <source>
        <dbReference type="ARBA" id="ARBA00023212"/>
    </source>
</evidence>
<dbReference type="GO" id="GO:0003779">
    <property type="term" value="F:actin binding"/>
    <property type="evidence" value="ECO:0007669"/>
    <property type="project" value="UniProtKB-KW"/>
</dbReference>
<feature type="compositionally biased region" description="Basic and acidic residues" evidence="12">
    <location>
        <begin position="473"/>
        <end position="494"/>
    </location>
</feature>
<evidence type="ECO:0000313" key="15">
    <source>
        <dbReference type="Proteomes" id="UP000310158"/>
    </source>
</evidence>
<dbReference type="PANTHER" id="PTHR15735">
    <property type="entry name" value="FCH AND DOUBLE SH3 DOMAINS PROTEIN"/>
    <property type="match status" value="1"/>
</dbReference>
<dbReference type="GO" id="GO:0030479">
    <property type="term" value="C:actin cortical patch"/>
    <property type="evidence" value="ECO:0007669"/>
    <property type="project" value="UniProtKB-SubCell"/>
</dbReference>
<keyword evidence="9" id="KW-0009">Actin-binding</keyword>
<dbReference type="InterPro" id="IPR001452">
    <property type="entry name" value="SH3_domain"/>
</dbReference>
<dbReference type="InterPro" id="IPR036028">
    <property type="entry name" value="SH3-like_dom_sf"/>
</dbReference>
<evidence type="ECO:0000256" key="12">
    <source>
        <dbReference type="SAM" id="MobiDB-lite"/>
    </source>
</evidence>
<evidence type="ECO:0000256" key="8">
    <source>
        <dbReference type="ARBA" id="ARBA00022753"/>
    </source>
</evidence>
<evidence type="ECO:0000256" key="6">
    <source>
        <dbReference type="ARBA" id="ARBA00022443"/>
    </source>
</evidence>
<feature type="compositionally biased region" description="Acidic residues" evidence="12">
    <location>
        <begin position="333"/>
        <end position="342"/>
    </location>
</feature>